<evidence type="ECO:0000313" key="3">
    <source>
        <dbReference type="EMBL" id="KAL3690368.1"/>
    </source>
</evidence>
<proteinExistence type="predicted"/>
<dbReference type="PANTHER" id="PTHR45752:SF195">
    <property type="entry name" value="LEUCINE-RICH REPEAT (LRR) FAMILY PROTEIN-RELATED"/>
    <property type="match status" value="1"/>
</dbReference>
<feature type="domain" description="Disease resistance R13L4/SHOC-2-like LRR" evidence="2">
    <location>
        <begin position="234"/>
        <end position="418"/>
    </location>
</feature>
<dbReference type="AlphaFoldDB" id="A0ABD3HG55"/>
<evidence type="ECO:0000259" key="2">
    <source>
        <dbReference type="Pfam" id="PF23598"/>
    </source>
</evidence>
<dbReference type="InterPro" id="IPR055414">
    <property type="entry name" value="LRR_R13L4/SHOC2-like"/>
</dbReference>
<comment type="caution">
    <text evidence="3">The sequence shown here is derived from an EMBL/GenBank/DDBJ whole genome shotgun (WGS) entry which is preliminary data.</text>
</comment>
<accession>A0ABD3HG55</accession>
<keyword evidence="1" id="KW-0677">Repeat</keyword>
<name>A0ABD3HG55_9MARC</name>
<protein>
    <recommendedName>
        <fullName evidence="2">Disease resistance R13L4/SHOC-2-like LRR domain-containing protein</fullName>
    </recommendedName>
</protein>
<dbReference type="InterPro" id="IPR032675">
    <property type="entry name" value="LRR_dom_sf"/>
</dbReference>
<dbReference type="SUPFAM" id="SSF52058">
    <property type="entry name" value="L domain-like"/>
    <property type="match status" value="1"/>
</dbReference>
<sequence>MIRYKTVTASHFQCIVPLFELTFLSSSLDHDSCDATVASTHPLEHLLQILGTVGPGALRNRPWSLVEVLWSLPGIFTCNNERKLHDKKLEVQFMCSPAPSFSLRHSCPSLSGPGPKQQMVGSKEELGKIVAHRVRISRKSMVVLAQSCSFCVMHELWSKLSSIQFMHLRVDVTDRCEQCMSRGVPLPRSLVFLRLITPWKCALSVEAGGNSAGDLSGKLSLSTCTSLVKLQLTSCNILGELSRLQQLRVLMISRCRGAANWTVSLGQLRRLERLELLGIEEPFELPVSFGHLTALQYLKICECKVRSIPVSFKNLTNFRFLEVTEVMGRQAVPVGSLPKLRVFKMKCGMIADMAAVFRGSTVLDSLRLELEEAVPDIFGNLGNLREFYLTCSGLVESWGKLSSLEYLSLSSKDRTSKLQVTLDLRSHRRSLHFNLEGQLAPPGIFEPLPVFLTKVEDFRLECEHGSTTALARNMINLKHLAVTVLGQEPVPDIFGRLRNLEEFTLICYGVENSLVESMRNIINVEKLTILIRGQQTVLDVFGHLEKLREFSLTCTYIENSLVESFRNMTNLEYLTIELMGQQAVRDVFGHLNSLRKFKMACSGVENNFLISLEKCTSLEELDISSKHEASFSQLTDYCCL</sequence>
<evidence type="ECO:0000256" key="1">
    <source>
        <dbReference type="ARBA" id="ARBA00022737"/>
    </source>
</evidence>
<dbReference type="PANTHER" id="PTHR45752">
    <property type="entry name" value="LEUCINE-RICH REPEAT-CONTAINING"/>
    <property type="match status" value="1"/>
</dbReference>
<keyword evidence="4" id="KW-1185">Reference proteome</keyword>
<dbReference type="EMBL" id="JBJQOH010000004">
    <property type="protein sequence ID" value="KAL3690368.1"/>
    <property type="molecule type" value="Genomic_DNA"/>
</dbReference>
<dbReference type="Proteomes" id="UP001633002">
    <property type="component" value="Unassembled WGS sequence"/>
</dbReference>
<dbReference type="Gene3D" id="3.80.10.10">
    <property type="entry name" value="Ribonuclease Inhibitor"/>
    <property type="match status" value="2"/>
</dbReference>
<dbReference type="Pfam" id="PF23598">
    <property type="entry name" value="LRR_14"/>
    <property type="match status" value="1"/>
</dbReference>
<evidence type="ECO:0000313" key="4">
    <source>
        <dbReference type="Proteomes" id="UP001633002"/>
    </source>
</evidence>
<gene>
    <name evidence="3" type="ORF">R1sor_016677</name>
</gene>
<organism evidence="3 4">
    <name type="scientific">Riccia sorocarpa</name>
    <dbReference type="NCBI Taxonomy" id="122646"/>
    <lineage>
        <taxon>Eukaryota</taxon>
        <taxon>Viridiplantae</taxon>
        <taxon>Streptophyta</taxon>
        <taxon>Embryophyta</taxon>
        <taxon>Marchantiophyta</taxon>
        <taxon>Marchantiopsida</taxon>
        <taxon>Marchantiidae</taxon>
        <taxon>Marchantiales</taxon>
        <taxon>Ricciaceae</taxon>
        <taxon>Riccia</taxon>
    </lineage>
</organism>
<reference evidence="3 4" key="1">
    <citation type="submission" date="2024-09" db="EMBL/GenBank/DDBJ databases">
        <title>Chromosome-scale assembly of Riccia sorocarpa.</title>
        <authorList>
            <person name="Paukszto L."/>
        </authorList>
    </citation>
    <scope>NUCLEOTIDE SEQUENCE [LARGE SCALE GENOMIC DNA]</scope>
    <source>
        <strain evidence="3">LP-2024</strain>
        <tissue evidence="3">Aerial parts of the thallus</tissue>
    </source>
</reference>
<dbReference type="InterPro" id="IPR050715">
    <property type="entry name" value="LRR-SigEffector_domain"/>
</dbReference>